<name>B9SUB3_RICCO</name>
<dbReference type="GO" id="GO:0016757">
    <property type="term" value="F:glycosyltransferase activity"/>
    <property type="evidence" value="ECO:0007669"/>
    <property type="project" value="UniProtKB-KW"/>
</dbReference>
<evidence type="ECO:0000256" key="3">
    <source>
        <dbReference type="ARBA" id="ARBA00006347"/>
    </source>
</evidence>
<keyword evidence="9 12" id="KW-0413">Isomerase</keyword>
<accession>B9SUB3</accession>
<keyword evidence="13" id="KW-1185">Reference proteome</keyword>
<dbReference type="CDD" id="cd02961">
    <property type="entry name" value="PDI_a_family"/>
    <property type="match status" value="1"/>
</dbReference>
<evidence type="ECO:0000313" key="12">
    <source>
        <dbReference type="EMBL" id="EEF32816.1"/>
    </source>
</evidence>
<evidence type="ECO:0000256" key="8">
    <source>
        <dbReference type="ARBA" id="ARBA00023157"/>
    </source>
</evidence>
<protein>
    <recommendedName>
        <fullName evidence="4">protein disulfide-isomerase</fullName>
        <ecNumber evidence="4">5.3.4.1</ecNumber>
    </recommendedName>
</protein>
<keyword evidence="12" id="KW-0328">Glycosyltransferase</keyword>
<keyword evidence="10" id="KW-0676">Redox-active center</keyword>
<comment type="subcellular location">
    <subcellularLocation>
        <location evidence="2">Endoplasmic reticulum lumen</location>
    </subcellularLocation>
</comment>
<keyword evidence="12" id="KW-0808">Transferase</keyword>
<keyword evidence="7" id="KW-0256">Endoplasmic reticulum</keyword>
<keyword evidence="6" id="KW-0677">Repeat</keyword>
<evidence type="ECO:0000256" key="2">
    <source>
        <dbReference type="ARBA" id="ARBA00004319"/>
    </source>
</evidence>
<evidence type="ECO:0000256" key="4">
    <source>
        <dbReference type="ARBA" id="ARBA00012723"/>
    </source>
</evidence>
<evidence type="ECO:0000256" key="10">
    <source>
        <dbReference type="ARBA" id="ARBA00023284"/>
    </source>
</evidence>
<dbReference type="InParanoid" id="B9SUB3"/>
<keyword evidence="5" id="KW-0732">Signal</keyword>
<dbReference type="EMBL" id="EQ974144">
    <property type="protein sequence ID" value="EEF32816.1"/>
    <property type="molecule type" value="Genomic_DNA"/>
</dbReference>
<dbReference type="AlphaFoldDB" id="B9SUB3"/>
<dbReference type="STRING" id="3988.B9SUB3"/>
<dbReference type="PROSITE" id="PS51352">
    <property type="entry name" value="THIOREDOXIN_2"/>
    <property type="match status" value="1"/>
</dbReference>
<dbReference type="SUPFAM" id="SSF52833">
    <property type="entry name" value="Thioredoxin-like"/>
    <property type="match status" value="3"/>
</dbReference>
<comment type="similarity">
    <text evidence="3">Belongs to the protein disulfide isomerase family.</text>
</comment>
<dbReference type="Pfam" id="PF00085">
    <property type="entry name" value="Thioredoxin"/>
    <property type="match status" value="1"/>
</dbReference>
<dbReference type="GO" id="GO:0034976">
    <property type="term" value="P:response to endoplasmic reticulum stress"/>
    <property type="evidence" value="ECO:0000318"/>
    <property type="project" value="GO_Central"/>
</dbReference>
<dbReference type="eggNOG" id="KOG0190">
    <property type="taxonomic scope" value="Eukaryota"/>
</dbReference>
<evidence type="ECO:0000259" key="11">
    <source>
        <dbReference type="PROSITE" id="PS51352"/>
    </source>
</evidence>
<dbReference type="GO" id="GO:0006457">
    <property type="term" value="P:protein folding"/>
    <property type="evidence" value="ECO:0000318"/>
    <property type="project" value="GO_Central"/>
</dbReference>
<evidence type="ECO:0000256" key="7">
    <source>
        <dbReference type="ARBA" id="ARBA00022824"/>
    </source>
</evidence>
<reference evidence="13" key="1">
    <citation type="journal article" date="2010" name="Nat. Biotechnol.">
        <title>Draft genome sequence of the oilseed species Ricinus communis.</title>
        <authorList>
            <person name="Chan A.P."/>
            <person name="Crabtree J."/>
            <person name="Zhao Q."/>
            <person name="Lorenzi H."/>
            <person name="Orvis J."/>
            <person name="Puiu D."/>
            <person name="Melake-Berhan A."/>
            <person name="Jones K.M."/>
            <person name="Redman J."/>
            <person name="Chen G."/>
            <person name="Cahoon E.B."/>
            <person name="Gedil M."/>
            <person name="Stanke M."/>
            <person name="Haas B.J."/>
            <person name="Wortman J.R."/>
            <person name="Fraser-Liggett C.M."/>
            <person name="Ravel J."/>
            <person name="Rabinowicz P.D."/>
        </authorList>
    </citation>
    <scope>NUCLEOTIDE SEQUENCE [LARGE SCALE GENOMIC DNA]</scope>
    <source>
        <strain evidence="13">cv. Hale</strain>
    </source>
</reference>
<dbReference type="EC" id="5.3.4.1" evidence="4"/>
<evidence type="ECO:0000256" key="9">
    <source>
        <dbReference type="ARBA" id="ARBA00023235"/>
    </source>
</evidence>
<proteinExistence type="inferred from homology"/>
<evidence type="ECO:0000256" key="1">
    <source>
        <dbReference type="ARBA" id="ARBA00001182"/>
    </source>
</evidence>
<gene>
    <name evidence="12" type="ORF">RCOM_0229170</name>
</gene>
<dbReference type="GO" id="GO:0003756">
    <property type="term" value="F:protein disulfide isomerase activity"/>
    <property type="evidence" value="ECO:0000318"/>
    <property type="project" value="GO_Central"/>
</dbReference>
<dbReference type="GO" id="GO:0005783">
    <property type="term" value="C:endoplasmic reticulum"/>
    <property type="evidence" value="ECO:0000318"/>
    <property type="project" value="GO_Central"/>
</dbReference>
<dbReference type="InterPro" id="IPR036249">
    <property type="entry name" value="Thioredoxin-like_sf"/>
</dbReference>
<evidence type="ECO:0000256" key="6">
    <source>
        <dbReference type="ARBA" id="ARBA00022737"/>
    </source>
</evidence>
<dbReference type="PANTHER" id="PTHR18929">
    <property type="entry name" value="PROTEIN DISULFIDE ISOMERASE"/>
    <property type="match status" value="1"/>
</dbReference>
<evidence type="ECO:0000256" key="5">
    <source>
        <dbReference type="ARBA" id="ARBA00022729"/>
    </source>
</evidence>
<sequence>MEKAEPTFLVTLFISALLLVTLFSVTPLSQLASPISAKFPLPSFGHDEVLYDDVFPTSIDQQDDYEESSLDMQSVLPAFDENDVVVLAEHNFSDFVARNQYVMINFYAPWCYFSKKLAPVYAAAATMLKGKAVLAKIDCTQEIELGRMFKIKWYPTVYFLVGGGVQQVLYDPKEERTRNAIVNWVNHKMNIGAQNLTILEDAECVLAAKPVMVLGLLEGPESEELAAVSKLHMDVYFYQTANVDVAKLFHIDEQIKRPSLVLLKREGENHTHFEGQFTRSAIADFVSVYKVPSVITFTVEDASNIFENPMKQLWLFTPDGSCEVLSIFKDTANAFKGKLLFVHVEIGNEGSVGRNLAYEFSVPEDAPRVVAQYNTVDGTKKHVYHGELTLNGIKSFAEQFLEGKFLRTEKHMETVLRLPSHSHTSDPSSFPQTY</sequence>
<keyword evidence="8" id="KW-1015">Disulfide bond</keyword>
<organism evidence="12 13">
    <name type="scientific">Ricinus communis</name>
    <name type="common">Castor bean</name>
    <dbReference type="NCBI Taxonomy" id="3988"/>
    <lineage>
        <taxon>Eukaryota</taxon>
        <taxon>Viridiplantae</taxon>
        <taxon>Streptophyta</taxon>
        <taxon>Embryophyta</taxon>
        <taxon>Tracheophyta</taxon>
        <taxon>Spermatophyta</taxon>
        <taxon>Magnoliopsida</taxon>
        <taxon>eudicotyledons</taxon>
        <taxon>Gunneridae</taxon>
        <taxon>Pentapetalae</taxon>
        <taxon>rosids</taxon>
        <taxon>fabids</taxon>
        <taxon>Malpighiales</taxon>
        <taxon>Euphorbiaceae</taxon>
        <taxon>Acalyphoideae</taxon>
        <taxon>Acalypheae</taxon>
        <taxon>Ricinus</taxon>
    </lineage>
</organism>
<dbReference type="Pfam" id="PF13848">
    <property type="entry name" value="Thioredoxin_6"/>
    <property type="match status" value="1"/>
</dbReference>
<dbReference type="PANTHER" id="PTHR18929:SF214">
    <property type="entry name" value="THIOREDOXIN DOMAIN-CONTAINING PROTEIN"/>
    <property type="match status" value="1"/>
</dbReference>
<dbReference type="Gene3D" id="3.40.30.10">
    <property type="entry name" value="Glutaredoxin"/>
    <property type="match status" value="3"/>
</dbReference>
<dbReference type="GO" id="GO:0005788">
    <property type="term" value="C:endoplasmic reticulum lumen"/>
    <property type="evidence" value="ECO:0007669"/>
    <property type="project" value="UniProtKB-SubCell"/>
</dbReference>
<comment type="catalytic activity">
    <reaction evidence="1">
        <text>Catalyzes the rearrangement of -S-S- bonds in proteins.</text>
        <dbReference type="EC" id="5.3.4.1"/>
    </reaction>
</comment>
<dbReference type="FunFam" id="3.40.30.10:FF:000042">
    <property type="entry name" value="protein disulfide-isomerase A2"/>
    <property type="match status" value="1"/>
</dbReference>
<dbReference type="InterPro" id="IPR013766">
    <property type="entry name" value="Thioredoxin_domain"/>
</dbReference>
<feature type="domain" description="Thioredoxin" evidence="11">
    <location>
        <begin position="70"/>
        <end position="207"/>
    </location>
</feature>
<evidence type="ECO:0000313" key="13">
    <source>
        <dbReference type="Proteomes" id="UP000008311"/>
    </source>
</evidence>
<dbReference type="Proteomes" id="UP000008311">
    <property type="component" value="Unassembled WGS sequence"/>
</dbReference>
<dbReference type="CDD" id="cd02981">
    <property type="entry name" value="PDI_b_family"/>
    <property type="match status" value="1"/>
</dbReference>